<evidence type="ECO:0000313" key="1">
    <source>
        <dbReference type="EMBL" id="TKY91937.1"/>
    </source>
</evidence>
<evidence type="ECO:0000313" key="2">
    <source>
        <dbReference type="Proteomes" id="UP000315423"/>
    </source>
</evidence>
<comment type="caution">
    <text evidence="1">The sequence shown here is derived from an EMBL/GenBank/DDBJ whole genome shotgun (WGS) entry which is preliminary data.</text>
</comment>
<gene>
    <name evidence="1" type="ORF">C5S46_03315</name>
</gene>
<proteinExistence type="predicted"/>
<accession>A0AC61SBH6</accession>
<name>A0AC61SBH6_9EURY</name>
<dbReference type="Proteomes" id="UP000315423">
    <property type="component" value="Unassembled WGS sequence"/>
</dbReference>
<protein>
    <submittedName>
        <fullName evidence="1">Uncharacterized protein</fullName>
    </submittedName>
</protein>
<dbReference type="EMBL" id="QYBA01000104">
    <property type="protein sequence ID" value="TKY91937.1"/>
    <property type="molecule type" value="Genomic_DNA"/>
</dbReference>
<sequence length="72" mass="8078">MLDMKKTLSLEEFIDLDELQAIQNSFARAVGISSVILSPEGKLLTKFTDPTGFCSLIQSTEKGKDRCFRSFM</sequence>
<reference evidence="1" key="1">
    <citation type="submission" date="2018-09" db="EMBL/GenBank/DDBJ databases">
        <title>A genomic encyclopedia of anaerobic methanotrophic archaea.</title>
        <authorList>
            <person name="Skennerton C.T."/>
            <person name="Chadwick G.L."/>
            <person name="Laso-Perez R."/>
            <person name="Leu A.O."/>
            <person name="Speth D.R."/>
            <person name="Yu H."/>
            <person name="Morgan-Lang C."/>
            <person name="Hatzenpichler R."/>
            <person name="Goudeau D."/>
            <person name="Malmstrom R."/>
            <person name="Woyke T."/>
            <person name="Hallam S."/>
            <person name="Tyson G.W."/>
            <person name="Wegener G."/>
            <person name="Boetius A."/>
            <person name="Orphan V.J."/>
        </authorList>
    </citation>
    <scope>NUCLEOTIDE SEQUENCE</scope>
    <source>
        <strain evidence="1">CONS3730D10UFb2</strain>
    </source>
</reference>
<organism evidence="1 2">
    <name type="scientific">Candidatus Methanomarinus sp</name>
    <dbReference type="NCBI Taxonomy" id="3386244"/>
    <lineage>
        <taxon>Archaea</taxon>
        <taxon>Methanobacteriati</taxon>
        <taxon>Methanobacteriota</taxon>
        <taxon>Stenosarchaea group</taxon>
        <taxon>Methanomicrobia</taxon>
        <taxon>Methanosarcinales</taxon>
        <taxon>ANME-2 cluster</taxon>
        <taxon>Candidatus Methanocomedenaceae</taxon>
        <taxon>Candidatus Methanomarinus</taxon>
    </lineage>
</organism>